<comment type="caution">
    <text evidence="1">The sequence shown here is derived from an EMBL/GenBank/DDBJ whole genome shotgun (WGS) entry which is preliminary data.</text>
</comment>
<organism evidence="1 2">
    <name type="scientific">Sneathiella chinensis</name>
    <dbReference type="NCBI Taxonomy" id="349750"/>
    <lineage>
        <taxon>Bacteria</taxon>
        <taxon>Pseudomonadati</taxon>
        <taxon>Pseudomonadota</taxon>
        <taxon>Alphaproteobacteria</taxon>
        <taxon>Sneathiellales</taxon>
        <taxon>Sneathiellaceae</taxon>
        <taxon>Sneathiella</taxon>
    </lineage>
</organism>
<accession>A0ABQ5U344</accession>
<reference evidence="1" key="1">
    <citation type="journal article" date="2014" name="Int. J. Syst. Evol. Microbiol.">
        <title>Complete genome of a new Firmicutes species belonging to the dominant human colonic microbiota ('Ruminococcus bicirculans') reveals two chromosomes and a selective capacity to utilize plant glucans.</title>
        <authorList>
            <consortium name="NISC Comparative Sequencing Program"/>
            <person name="Wegmann U."/>
            <person name="Louis P."/>
            <person name="Goesmann A."/>
            <person name="Henrissat B."/>
            <person name="Duncan S.H."/>
            <person name="Flint H.J."/>
        </authorList>
    </citation>
    <scope>NUCLEOTIDE SEQUENCE</scope>
    <source>
        <strain evidence="1">NBRC 103408</strain>
    </source>
</reference>
<evidence type="ECO:0000313" key="2">
    <source>
        <dbReference type="Proteomes" id="UP001161409"/>
    </source>
</evidence>
<protein>
    <submittedName>
        <fullName evidence="1">Uncharacterized protein</fullName>
    </submittedName>
</protein>
<evidence type="ECO:0000313" key="1">
    <source>
        <dbReference type="EMBL" id="GLQ06585.1"/>
    </source>
</evidence>
<gene>
    <name evidence="1" type="ORF">GCM10007924_18060</name>
</gene>
<reference evidence="1" key="2">
    <citation type="submission" date="2023-01" db="EMBL/GenBank/DDBJ databases">
        <title>Draft genome sequence of Sneathiella chinensis strain NBRC 103408.</title>
        <authorList>
            <person name="Sun Q."/>
            <person name="Mori K."/>
        </authorList>
    </citation>
    <scope>NUCLEOTIDE SEQUENCE</scope>
    <source>
        <strain evidence="1">NBRC 103408</strain>
    </source>
</reference>
<keyword evidence="2" id="KW-1185">Reference proteome</keyword>
<name>A0ABQ5U344_9PROT</name>
<dbReference type="Proteomes" id="UP001161409">
    <property type="component" value="Unassembled WGS sequence"/>
</dbReference>
<proteinExistence type="predicted"/>
<sequence>MAKKYKKSEAVEMLSAMERKAGDVQTIAQAVEDGATKNSFALYDRFVRTASDFDTLSILVETRLQNVEIGAGNVQGLQDQYDMLKIVVAHRQIQASMKFFYILSAATTLPLGAKDLFSSELRRLYSLKSELDRPKYQGMLSEDALNDLNTAELILQEIIEKAPSLLNFSRA</sequence>
<dbReference type="RefSeq" id="WP_169560735.1">
    <property type="nucleotide sequence ID" value="NZ_BSNF01000006.1"/>
</dbReference>
<dbReference type="EMBL" id="BSNF01000006">
    <property type="protein sequence ID" value="GLQ06585.1"/>
    <property type="molecule type" value="Genomic_DNA"/>
</dbReference>